<dbReference type="KEGG" id="lenr:94173987"/>
<dbReference type="Proteomes" id="UP000674179">
    <property type="component" value="Chromosome 11"/>
</dbReference>
<comment type="subcellular location">
    <subcellularLocation>
        <location evidence="1">Membrane</location>
    </subcellularLocation>
</comment>
<feature type="transmembrane region" description="Helical" evidence="5">
    <location>
        <begin position="123"/>
        <end position="141"/>
    </location>
</feature>
<dbReference type="InterPro" id="IPR045888">
    <property type="entry name" value="Erv"/>
</dbReference>
<evidence type="ECO:0000259" key="7">
    <source>
        <dbReference type="Pfam" id="PF13850"/>
    </source>
</evidence>
<feature type="transmembrane region" description="Helical" evidence="5">
    <location>
        <begin position="442"/>
        <end position="464"/>
    </location>
</feature>
<keyword evidence="4 5" id="KW-0472">Membrane</keyword>
<keyword evidence="9" id="KW-1185">Reference proteome</keyword>
<feature type="domain" description="Endoplasmic reticulum vesicle transporter N-terminal" evidence="7">
    <location>
        <begin position="104"/>
        <end position="194"/>
    </location>
</feature>
<dbReference type="InterPro" id="IPR039542">
    <property type="entry name" value="Erv_N"/>
</dbReference>
<dbReference type="InterPro" id="IPR012936">
    <property type="entry name" value="Erv_C"/>
</dbReference>
<feature type="domain" description="Endoplasmic reticulum vesicle transporter C-terminal" evidence="6">
    <location>
        <begin position="258"/>
        <end position="461"/>
    </location>
</feature>
<dbReference type="AlphaFoldDB" id="A0A836KQH7"/>
<keyword evidence="3 5" id="KW-1133">Transmembrane helix</keyword>
<dbReference type="Pfam" id="PF07970">
    <property type="entry name" value="COPIIcoated_ERV"/>
    <property type="match status" value="1"/>
</dbReference>
<dbReference type="GO" id="GO:0005783">
    <property type="term" value="C:endoplasmic reticulum"/>
    <property type="evidence" value="ECO:0007669"/>
    <property type="project" value="TreeGrafter"/>
</dbReference>
<dbReference type="PANTHER" id="PTHR10984">
    <property type="entry name" value="ENDOPLASMIC RETICULUM-GOLGI INTERMEDIATE COMPARTMENT PROTEIN"/>
    <property type="match status" value="1"/>
</dbReference>
<evidence type="ECO:0000313" key="9">
    <source>
        <dbReference type="Proteomes" id="UP000674179"/>
    </source>
</evidence>
<dbReference type="EMBL" id="JAFHKP010000011">
    <property type="protein sequence ID" value="KAG5483829.1"/>
    <property type="molecule type" value="Genomic_DNA"/>
</dbReference>
<protein>
    <submittedName>
        <fullName evidence="8">Uncharacterized protein</fullName>
    </submittedName>
</protein>
<dbReference type="RefSeq" id="XP_067694890.1">
    <property type="nucleotide sequence ID" value="XM_067838477.1"/>
</dbReference>
<evidence type="ECO:0000256" key="2">
    <source>
        <dbReference type="ARBA" id="ARBA00022692"/>
    </source>
</evidence>
<accession>A0A836KQH7</accession>
<dbReference type="PANTHER" id="PTHR10984:SF27">
    <property type="match status" value="1"/>
</dbReference>
<evidence type="ECO:0000313" key="8">
    <source>
        <dbReference type="EMBL" id="KAG5483829.1"/>
    </source>
</evidence>
<comment type="caution">
    <text evidence="8">The sequence shown here is derived from an EMBL/GenBank/DDBJ whole genome shotgun (WGS) entry which is preliminary data.</text>
</comment>
<gene>
    <name evidence="8" type="ORF">CUR178_06823</name>
</gene>
<keyword evidence="2 5" id="KW-0812">Transmembrane</keyword>
<dbReference type="GeneID" id="94173987"/>
<name>A0A836KQH7_LEIEN</name>
<dbReference type="Pfam" id="PF13850">
    <property type="entry name" value="ERGIC_N"/>
    <property type="match status" value="1"/>
</dbReference>
<proteinExistence type="predicted"/>
<evidence type="ECO:0000256" key="4">
    <source>
        <dbReference type="ARBA" id="ARBA00023136"/>
    </source>
</evidence>
<dbReference type="OrthoDB" id="270930at2759"/>
<organism evidence="8 9">
    <name type="scientific">Leishmania enriettii</name>
    <dbReference type="NCBI Taxonomy" id="5663"/>
    <lineage>
        <taxon>Eukaryota</taxon>
        <taxon>Discoba</taxon>
        <taxon>Euglenozoa</taxon>
        <taxon>Kinetoplastea</taxon>
        <taxon>Metakinetoplastina</taxon>
        <taxon>Trypanosomatida</taxon>
        <taxon>Trypanosomatidae</taxon>
        <taxon>Leishmaniinae</taxon>
        <taxon>Leishmania</taxon>
    </lineage>
</organism>
<sequence length="475" mass="54067">MRHLRKRIREGQMKERRLIEMIAARELEAGTPLHESEFLEIIRNSQQQLTAFYEDKLSHMQSDMERFFAHSTACIREKDAIIDALKKEKAEPQVSRTRISRHIAKVDMFPKPREDYQREQTRVGAFLSMSTVCIAVALVMWEGIAYWNGRDAYDTYVSIDKGLSDQMPVHFDVLFPFMSCRRLSIDVVDATGMARLNCTGTIHKLSTTLQGELQYKGSMEDLFNEIEMDGAKTDRKCRRCPSSAFHGVAAEIRDSAVSKCCDTCDSVLDLYRELGKDFPGFEYIPQCLDKLLDGASGCNVIGSLNLKKVPVTVIFGPRRTGRLYSLKDVLRLDTSHVIKKLRIGDEAVERFSEHGVAESLSGHKSSSKTYSETRYLVKVVPTTYRTRKVKDVKASTYEYSAQWSRRAILVGFSGAVPAVLFRFEPAAIQVNNVFEREPFSHFLVQLCGIVGGLFVVLGLIDRAVEWCIHFEKRQR</sequence>
<dbReference type="GO" id="GO:0016020">
    <property type="term" value="C:membrane"/>
    <property type="evidence" value="ECO:0007669"/>
    <property type="project" value="UniProtKB-SubCell"/>
</dbReference>
<evidence type="ECO:0000256" key="5">
    <source>
        <dbReference type="SAM" id="Phobius"/>
    </source>
</evidence>
<evidence type="ECO:0000259" key="6">
    <source>
        <dbReference type="Pfam" id="PF07970"/>
    </source>
</evidence>
<evidence type="ECO:0000256" key="3">
    <source>
        <dbReference type="ARBA" id="ARBA00022989"/>
    </source>
</evidence>
<evidence type="ECO:0000256" key="1">
    <source>
        <dbReference type="ARBA" id="ARBA00004370"/>
    </source>
</evidence>
<reference evidence="8 9" key="1">
    <citation type="submission" date="2021-02" db="EMBL/GenBank/DDBJ databases">
        <title>Leishmania (Mundinia) enrietti genome sequencing and assembly.</title>
        <authorList>
            <person name="Almutairi H."/>
            <person name="Gatherer D."/>
        </authorList>
    </citation>
    <scope>NUCLEOTIDE SEQUENCE [LARGE SCALE GENOMIC DNA]</scope>
    <source>
        <strain evidence="8">CUR178</strain>
    </source>
</reference>
<dbReference type="GO" id="GO:0030134">
    <property type="term" value="C:COPII-coated ER to Golgi transport vesicle"/>
    <property type="evidence" value="ECO:0007669"/>
    <property type="project" value="TreeGrafter"/>
</dbReference>